<dbReference type="InterPro" id="IPR000847">
    <property type="entry name" value="LysR_HTH_N"/>
</dbReference>
<reference evidence="7" key="1">
    <citation type="submission" date="2017-11" db="EMBL/GenBank/DDBJ databases">
        <authorList>
            <person name="Watanabe M."/>
            <person name="Kojima H."/>
        </authorList>
    </citation>
    <scope>NUCLEOTIDE SEQUENCE [LARGE SCALE GENOMIC DNA]</scope>
    <source>
        <strain evidence="7">Tokyo 01</strain>
    </source>
</reference>
<accession>A0A401FZ72</accession>
<dbReference type="FunFam" id="1.10.10.10:FF:000001">
    <property type="entry name" value="LysR family transcriptional regulator"/>
    <property type="match status" value="1"/>
</dbReference>
<organism evidence="6 7">
    <name type="scientific">Desulfonema ishimotonii</name>
    <dbReference type="NCBI Taxonomy" id="45657"/>
    <lineage>
        <taxon>Bacteria</taxon>
        <taxon>Pseudomonadati</taxon>
        <taxon>Thermodesulfobacteriota</taxon>
        <taxon>Desulfobacteria</taxon>
        <taxon>Desulfobacterales</taxon>
        <taxon>Desulfococcaceae</taxon>
        <taxon>Desulfonema</taxon>
    </lineage>
</organism>
<dbReference type="GO" id="GO:0003700">
    <property type="term" value="F:DNA-binding transcription factor activity"/>
    <property type="evidence" value="ECO:0007669"/>
    <property type="project" value="InterPro"/>
</dbReference>
<dbReference type="Gene3D" id="3.40.190.10">
    <property type="entry name" value="Periplasmic binding protein-like II"/>
    <property type="match status" value="2"/>
</dbReference>
<dbReference type="InterPro" id="IPR036388">
    <property type="entry name" value="WH-like_DNA-bd_sf"/>
</dbReference>
<dbReference type="InterPro" id="IPR036390">
    <property type="entry name" value="WH_DNA-bd_sf"/>
</dbReference>
<keyword evidence="2" id="KW-0805">Transcription regulation</keyword>
<sequence>MELRQLRYFMAVAEERHFGRAAKRVCISQPPLSMQIRNLEAEIGVQLFRRTTRRVELTEAGAAFLREVRSVTEKLEAAVETARRVAGGAAGRISVGFVGPAMDAFLPGVIREFREHAPGVILSLAEMDTRAQLDALGAGRIQAGFVRLFRHELPGLRAEPIFREPYVLAFPPGHRLADYECVPLAALKGEPMILYPRQIQPALYDRIMAACAEAGFSPDIVQEAVTKKTTLALVAAGLGLALVPESSAQFRPADLLYRPVSGPLPMVEIALVRKKDAHAPALDRFIRIARKYKRRVGQS</sequence>
<dbReference type="PROSITE" id="PS50931">
    <property type="entry name" value="HTH_LYSR"/>
    <property type="match status" value="1"/>
</dbReference>
<dbReference type="GO" id="GO:0003677">
    <property type="term" value="F:DNA binding"/>
    <property type="evidence" value="ECO:0007669"/>
    <property type="project" value="UniProtKB-KW"/>
</dbReference>
<dbReference type="EMBL" id="BEXT01000001">
    <property type="protein sequence ID" value="GBC62264.1"/>
    <property type="molecule type" value="Genomic_DNA"/>
</dbReference>
<dbReference type="SUPFAM" id="SSF53850">
    <property type="entry name" value="Periplasmic binding protein-like II"/>
    <property type="match status" value="1"/>
</dbReference>
<dbReference type="CDD" id="cd08414">
    <property type="entry name" value="PBP2_LTTR_aromatics_like"/>
    <property type="match status" value="1"/>
</dbReference>
<comment type="caution">
    <text evidence="6">The sequence shown here is derived from an EMBL/GenBank/DDBJ whole genome shotgun (WGS) entry which is preliminary data.</text>
</comment>
<keyword evidence="7" id="KW-1185">Reference proteome</keyword>
<dbReference type="InterPro" id="IPR005119">
    <property type="entry name" value="LysR_subst-bd"/>
</dbReference>
<dbReference type="AlphaFoldDB" id="A0A401FZ72"/>
<evidence type="ECO:0000256" key="4">
    <source>
        <dbReference type="ARBA" id="ARBA00023163"/>
    </source>
</evidence>
<dbReference type="Pfam" id="PF00126">
    <property type="entry name" value="HTH_1"/>
    <property type="match status" value="1"/>
</dbReference>
<dbReference type="SUPFAM" id="SSF46785">
    <property type="entry name" value="Winged helix' DNA-binding domain"/>
    <property type="match status" value="1"/>
</dbReference>
<name>A0A401FZ72_9BACT</name>
<feature type="domain" description="HTH lysR-type" evidence="5">
    <location>
        <begin position="1"/>
        <end position="58"/>
    </location>
</feature>
<dbReference type="PANTHER" id="PTHR30346">
    <property type="entry name" value="TRANSCRIPTIONAL DUAL REGULATOR HCAR-RELATED"/>
    <property type="match status" value="1"/>
</dbReference>
<dbReference type="Gene3D" id="1.10.10.10">
    <property type="entry name" value="Winged helix-like DNA-binding domain superfamily/Winged helix DNA-binding domain"/>
    <property type="match status" value="1"/>
</dbReference>
<dbReference type="Pfam" id="PF03466">
    <property type="entry name" value="LysR_substrate"/>
    <property type="match status" value="1"/>
</dbReference>
<comment type="similarity">
    <text evidence="1">Belongs to the LysR transcriptional regulatory family.</text>
</comment>
<dbReference type="Proteomes" id="UP000288096">
    <property type="component" value="Unassembled WGS sequence"/>
</dbReference>
<dbReference type="OrthoDB" id="5317428at2"/>
<evidence type="ECO:0000256" key="1">
    <source>
        <dbReference type="ARBA" id="ARBA00009437"/>
    </source>
</evidence>
<evidence type="ECO:0000256" key="3">
    <source>
        <dbReference type="ARBA" id="ARBA00023125"/>
    </source>
</evidence>
<evidence type="ECO:0000259" key="5">
    <source>
        <dbReference type="PROSITE" id="PS50931"/>
    </source>
</evidence>
<reference evidence="7" key="2">
    <citation type="submission" date="2019-01" db="EMBL/GenBank/DDBJ databases">
        <title>Genome sequence of Desulfonema ishimotonii strain Tokyo 01.</title>
        <authorList>
            <person name="Fukui M."/>
        </authorList>
    </citation>
    <scope>NUCLEOTIDE SEQUENCE [LARGE SCALE GENOMIC DNA]</scope>
    <source>
        <strain evidence="7">Tokyo 01</strain>
    </source>
</reference>
<proteinExistence type="inferred from homology"/>
<protein>
    <submittedName>
        <fullName evidence="6">LysR family transcriptional regulator</fullName>
    </submittedName>
</protein>
<dbReference type="PANTHER" id="PTHR30346:SF0">
    <property type="entry name" value="HCA OPERON TRANSCRIPTIONAL ACTIVATOR HCAR"/>
    <property type="match status" value="1"/>
</dbReference>
<dbReference type="PRINTS" id="PR00039">
    <property type="entry name" value="HTHLYSR"/>
</dbReference>
<dbReference type="GO" id="GO:0032993">
    <property type="term" value="C:protein-DNA complex"/>
    <property type="evidence" value="ECO:0007669"/>
    <property type="project" value="TreeGrafter"/>
</dbReference>
<evidence type="ECO:0000313" key="7">
    <source>
        <dbReference type="Proteomes" id="UP000288096"/>
    </source>
</evidence>
<evidence type="ECO:0000256" key="2">
    <source>
        <dbReference type="ARBA" id="ARBA00023015"/>
    </source>
</evidence>
<dbReference type="RefSeq" id="WP_124329451.1">
    <property type="nucleotide sequence ID" value="NZ_BEXT01000001.1"/>
</dbReference>
<evidence type="ECO:0000313" key="6">
    <source>
        <dbReference type="EMBL" id="GBC62264.1"/>
    </source>
</evidence>
<keyword evidence="4" id="KW-0804">Transcription</keyword>
<gene>
    <name evidence="6" type="ORF">DENIS_3233</name>
</gene>
<keyword evidence="3" id="KW-0238">DNA-binding</keyword>